<accession>M2AN82</accession>
<protein>
    <submittedName>
        <fullName evidence="2">Uncharacterized protein</fullName>
    </submittedName>
</protein>
<evidence type="ECO:0000313" key="3">
    <source>
        <dbReference type="Proteomes" id="UP000011529"/>
    </source>
</evidence>
<sequence>MTDAGESSFRESFSTSSLWSSDSWAMYATTANSPTTIAVINQTRGPDESVNANNFVKERAANNGEELDVRCLWPWRRRRARFYQICAGRLSSGPDKNTKDKSDRPNGLLMTAIDGNPEFGLT</sequence>
<comment type="caution">
    <text evidence="2">The sequence shown here is derived from an EMBL/GenBank/DDBJ whole genome shotgun (WGS) entry which is preliminary data.</text>
</comment>
<organism evidence="2 3">
    <name type="scientific">Rhodopirellula europaea 6C</name>
    <dbReference type="NCBI Taxonomy" id="1263867"/>
    <lineage>
        <taxon>Bacteria</taxon>
        <taxon>Pseudomonadati</taxon>
        <taxon>Planctomycetota</taxon>
        <taxon>Planctomycetia</taxon>
        <taxon>Pirellulales</taxon>
        <taxon>Pirellulaceae</taxon>
        <taxon>Rhodopirellula</taxon>
    </lineage>
</organism>
<dbReference type="PATRIC" id="fig|1263867.3.peg.743"/>
<keyword evidence="3" id="KW-1185">Reference proteome</keyword>
<dbReference type="EMBL" id="ANMO01000034">
    <property type="protein sequence ID" value="EMB18575.1"/>
    <property type="molecule type" value="Genomic_DNA"/>
</dbReference>
<dbReference type="AlphaFoldDB" id="M2AN82"/>
<feature type="region of interest" description="Disordered" evidence="1">
    <location>
        <begin position="90"/>
        <end position="122"/>
    </location>
</feature>
<gene>
    <name evidence="2" type="ORF">RE6C_00694</name>
</gene>
<proteinExistence type="predicted"/>
<name>M2AN82_9BACT</name>
<reference evidence="2" key="1">
    <citation type="submission" date="2012-11" db="EMBL/GenBank/DDBJ databases">
        <title>Permanent draft genomes of Rhodopirellula europaea strain SH398 and 6C.</title>
        <authorList>
            <person name="Richter M."/>
            <person name="Richter-Heitmann T."/>
            <person name="Frank C."/>
            <person name="Harder J."/>
            <person name="Glockner F.O."/>
        </authorList>
    </citation>
    <scope>NUCLEOTIDE SEQUENCE</scope>
    <source>
        <strain evidence="2">6C</strain>
    </source>
</reference>
<dbReference type="Proteomes" id="UP000011529">
    <property type="component" value="Unassembled WGS sequence"/>
</dbReference>
<evidence type="ECO:0000256" key="1">
    <source>
        <dbReference type="SAM" id="MobiDB-lite"/>
    </source>
</evidence>
<reference evidence="2" key="2">
    <citation type="journal article" date="2013" name="Mar. Genomics">
        <title>Expression of sulfatases in Rhodopirellula baltica and the diversity of sulfatases in the genus Rhodopirellula.</title>
        <authorList>
            <person name="Wegner C.E."/>
            <person name="Richter-Heitmann T."/>
            <person name="Klindworth A."/>
            <person name="Klockow C."/>
            <person name="Richter M."/>
            <person name="Achstetter T."/>
            <person name="Glockner F.O."/>
            <person name="Harder J."/>
        </authorList>
    </citation>
    <scope>NUCLEOTIDE SEQUENCE [LARGE SCALE GENOMIC DNA]</scope>
    <source>
        <strain evidence="2">6C</strain>
    </source>
</reference>
<evidence type="ECO:0000313" key="2">
    <source>
        <dbReference type="EMBL" id="EMB18575.1"/>
    </source>
</evidence>